<accession>A0AAN5TBE8</accession>
<dbReference type="SUPFAM" id="SSF75005">
    <property type="entry name" value="Arabinanase/levansucrase/invertase"/>
    <property type="match status" value="1"/>
</dbReference>
<keyword evidence="1" id="KW-0328">Glycosyltransferase</keyword>
<feature type="compositionally biased region" description="Polar residues" evidence="4">
    <location>
        <begin position="8"/>
        <end position="21"/>
    </location>
</feature>
<dbReference type="Gene3D" id="2.115.10.20">
    <property type="entry name" value="Glycosyl hydrolase domain, family 43"/>
    <property type="match status" value="1"/>
</dbReference>
<dbReference type="EMBL" id="DACWOD010000011">
    <property type="protein sequence ID" value="HAU2397272.1"/>
    <property type="molecule type" value="Genomic_DNA"/>
</dbReference>
<dbReference type="InterPro" id="IPR007184">
    <property type="entry name" value="Mannoside_phosphorylase"/>
</dbReference>
<dbReference type="GO" id="GO:0016757">
    <property type="term" value="F:glycosyltransferase activity"/>
    <property type="evidence" value="ECO:0007669"/>
    <property type="project" value="UniProtKB-KW"/>
</dbReference>
<evidence type="ECO:0008006" key="7">
    <source>
        <dbReference type="Google" id="ProtNLM"/>
    </source>
</evidence>
<evidence type="ECO:0000256" key="3">
    <source>
        <dbReference type="ARBA" id="ARBA00024356"/>
    </source>
</evidence>
<dbReference type="PANTHER" id="PTHR34106:SF5">
    <property type="entry name" value="GLYCOSIDASE"/>
    <property type="match status" value="1"/>
</dbReference>
<feature type="region of interest" description="Disordered" evidence="4">
    <location>
        <begin position="1"/>
        <end position="21"/>
    </location>
</feature>
<evidence type="ECO:0000256" key="1">
    <source>
        <dbReference type="ARBA" id="ARBA00022676"/>
    </source>
</evidence>
<evidence type="ECO:0000313" key="6">
    <source>
        <dbReference type="Proteomes" id="UP000863577"/>
    </source>
</evidence>
<dbReference type="Proteomes" id="UP000863577">
    <property type="component" value="Unassembled WGS sequence"/>
</dbReference>
<comment type="caution">
    <text evidence="5">The sequence shown here is derived from an EMBL/GenBank/DDBJ whole genome shotgun (WGS) entry which is preliminary data.</text>
</comment>
<name>A0AAN5TBE8_LEGPN</name>
<proteinExistence type="inferred from homology"/>
<evidence type="ECO:0000256" key="2">
    <source>
        <dbReference type="ARBA" id="ARBA00022679"/>
    </source>
</evidence>
<reference evidence="5" key="1">
    <citation type="journal article" date="2018" name="Genome Biol.">
        <title>SKESA: strategic k-mer extension for scrupulous assemblies.</title>
        <authorList>
            <person name="Souvorov A."/>
            <person name="Agarwala R."/>
            <person name="Lipman D.J."/>
        </authorList>
    </citation>
    <scope>NUCLEOTIDE SEQUENCE</scope>
    <source>
        <strain evidence="5">CL18-200174</strain>
    </source>
</reference>
<comment type="similarity">
    <text evidence="3">Belongs to the glycosyl hydrolase 130 family.</text>
</comment>
<dbReference type="InterPro" id="IPR023296">
    <property type="entry name" value="Glyco_hydro_beta-prop_sf"/>
</dbReference>
<dbReference type="AlphaFoldDB" id="A0AAN5TBE8"/>
<dbReference type="Pfam" id="PF04041">
    <property type="entry name" value="Glyco_hydro_130"/>
    <property type="match status" value="1"/>
</dbReference>
<dbReference type="CDD" id="cd18614">
    <property type="entry name" value="GH130"/>
    <property type="match status" value="1"/>
</dbReference>
<protein>
    <recommendedName>
        <fullName evidence="7">Glycosidase</fullName>
    </recommendedName>
</protein>
<evidence type="ECO:0000256" key="4">
    <source>
        <dbReference type="SAM" id="MobiDB-lite"/>
    </source>
</evidence>
<keyword evidence="2" id="KW-0808">Transferase</keyword>
<gene>
    <name evidence="5" type="ORF">JBK99_13165</name>
</gene>
<dbReference type="PANTHER" id="PTHR34106">
    <property type="entry name" value="GLYCOSIDASE"/>
    <property type="match status" value="1"/>
</dbReference>
<reference evidence="5" key="2">
    <citation type="submission" date="2019-09" db="EMBL/GenBank/DDBJ databases">
        <authorList>
            <consortium name="NCBI Pathogen Detection Project"/>
        </authorList>
    </citation>
    <scope>NUCLEOTIDE SEQUENCE</scope>
    <source>
        <strain evidence="5">CL18-200174</strain>
    </source>
</reference>
<organism evidence="5 6">
    <name type="scientific">Legionella pneumophila</name>
    <dbReference type="NCBI Taxonomy" id="446"/>
    <lineage>
        <taxon>Bacteria</taxon>
        <taxon>Pseudomonadati</taxon>
        <taxon>Pseudomonadota</taxon>
        <taxon>Gammaproteobacteria</taxon>
        <taxon>Legionellales</taxon>
        <taxon>Legionellaceae</taxon>
        <taxon>Legionella</taxon>
    </lineage>
</organism>
<evidence type="ECO:0000313" key="5">
    <source>
        <dbReference type="EMBL" id="HAU2397272.1"/>
    </source>
</evidence>
<sequence length="418" mass="47235">MNVDEQQKVLQNKSNGRSSTVENKGSVAYKVLERMDYFDSNILYFLTVTSFNSPDDEVGRENLKGQQTLILYILLFYSKKLIISPQLKRAYANPILRPDSTHSWESSAVFNSAAIYLENKVHLVYRAITSTGESVLGYASSEDGINITERSKSPVYFVKDAKVHNHGSYKRLPFYYSSGNSWCGCEDPRLTVIEDRIYMTYTAFSNGSPPFMALTSIFVSDFLAQQWTWKKPLQISPPNQMHKNWVLFPEKVNGQYAILHSLMPAIQIDYLDTLDGDKIIIDSQYHPGYFNHGDWDNWIRGVGPPPIKTKDGWLILYHAMDSRDPNKYKIGAMLLDLVDPTQILCRAPHPLLQPDTIYENQGYKEGVVYACGAVVIDNDLIVYYGAADTVLCAAHINLNLLLAGLKMSARRGSGKPQT</sequence>